<evidence type="ECO:0000313" key="1">
    <source>
        <dbReference type="EMBL" id="GFD51983.1"/>
    </source>
</evidence>
<dbReference type="EMBL" id="BKCJ011776674">
    <property type="protein sequence ID" value="GFD51983.1"/>
    <property type="molecule type" value="Genomic_DNA"/>
</dbReference>
<accession>A0A699WYV4</accession>
<sequence length="88" mass="9376">QAVEAKGDAAVGRRAVLEGIKQEAKLRLRLLGREAEQREHARLHRPVVDADGAATHFYPVDNQVVGIGTSLADGVGVVEQVQVVGLGR</sequence>
<comment type="caution">
    <text evidence="1">The sequence shown here is derived from an EMBL/GenBank/DDBJ whole genome shotgun (WGS) entry which is preliminary data.</text>
</comment>
<organism evidence="1">
    <name type="scientific">Tanacetum cinerariifolium</name>
    <name type="common">Dalmatian daisy</name>
    <name type="synonym">Chrysanthemum cinerariifolium</name>
    <dbReference type="NCBI Taxonomy" id="118510"/>
    <lineage>
        <taxon>Eukaryota</taxon>
        <taxon>Viridiplantae</taxon>
        <taxon>Streptophyta</taxon>
        <taxon>Embryophyta</taxon>
        <taxon>Tracheophyta</taxon>
        <taxon>Spermatophyta</taxon>
        <taxon>Magnoliopsida</taxon>
        <taxon>eudicotyledons</taxon>
        <taxon>Gunneridae</taxon>
        <taxon>Pentapetalae</taxon>
        <taxon>asterids</taxon>
        <taxon>campanulids</taxon>
        <taxon>Asterales</taxon>
        <taxon>Asteraceae</taxon>
        <taxon>Asteroideae</taxon>
        <taxon>Anthemideae</taxon>
        <taxon>Anthemidinae</taxon>
        <taxon>Tanacetum</taxon>
    </lineage>
</organism>
<name>A0A699WYV4_TANCI</name>
<gene>
    <name evidence="1" type="ORF">Tci_923952</name>
</gene>
<feature type="non-terminal residue" evidence="1">
    <location>
        <position position="88"/>
    </location>
</feature>
<reference evidence="1" key="1">
    <citation type="journal article" date="2019" name="Sci. Rep.">
        <title>Draft genome of Tanacetum cinerariifolium, the natural source of mosquito coil.</title>
        <authorList>
            <person name="Yamashiro T."/>
            <person name="Shiraishi A."/>
            <person name="Satake H."/>
            <person name="Nakayama K."/>
        </authorList>
    </citation>
    <scope>NUCLEOTIDE SEQUENCE</scope>
</reference>
<proteinExistence type="predicted"/>
<feature type="non-terminal residue" evidence="1">
    <location>
        <position position="1"/>
    </location>
</feature>
<protein>
    <submittedName>
        <fullName evidence="1">Uncharacterized protein</fullName>
    </submittedName>
</protein>
<dbReference type="AlphaFoldDB" id="A0A699WYV4"/>